<protein>
    <submittedName>
        <fullName evidence="3">Sn1-specific diacylglycerol lipase alpha</fullName>
    </submittedName>
</protein>
<dbReference type="CDD" id="cd00519">
    <property type="entry name" value="Lipase_3"/>
    <property type="match status" value="1"/>
</dbReference>
<dbReference type="RefSeq" id="XP_011399813.1">
    <property type="nucleotide sequence ID" value="XM_011401511.1"/>
</dbReference>
<feature type="domain" description="Fungal lipase-type" evidence="2">
    <location>
        <begin position="177"/>
        <end position="311"/>
    </location>
</feature>
<name>A0A087SMB1_AUXPR</name>
<accession>A0A087SMB1</accession>
<evidence type="ECO:0000259" key="2">
    <source>
        <dbReference type="Pfam" id="PF01764"/>
    </source>
</evidence>
<feature type="region of interest" description="Disordered" evidence="1">
    <location>
        <begin position="380"/>
        <end position="471"/>
    </location>
</feature>
<evidence type="ECO:0000313" key="3">
    <source>
        <dbReference type="EMBL" id="KFM26865.1"/>
    </source>
</evidence>
<dbReference type="OrthoDB" id="438440at2759"/>
<dbReference type="EMBL" id="KL662137">
    <property type="protein sequence ID" value="KFM26865.1"/>
    <property type="molecule type" value="Genomic_DNA"/>
</dbReference>
<dbReference type="Pfam" id="PF01764">
    <property type="entry name" value="Lipase_3"/>
    <property type="match status" value="1"/>
</dbReference>
<feature type="compositionally biased region" description="Low complexity" evidence="1">
    <location>
        <begin position="419"/>
        <end position="442"/>
    </location>
</feature>
<sequence length="567" mass="60258">MSVTAVAAAGTAVALWLYKRRQTELEWEEREYATHTGAHQAPQTFMEDLYYFAEGLRYTYSETLGRWGTADLLIGLTYLCRKNPPEHVTTDIARAGQPYGRSADTAATAASLRELREIRRVFQYCVGMRERRPGPQREYFATALGIGPEAILAQETRAGVLKPSFILARDDHLRAIVLIIRGTHSFKDMFTSLTGAAKPHHLVDGNGVVLGYSHFGMLAAARWVLAAAAGPMNEALGAHPDYAARVVGHSLGGGTAALLTMMLRERGGAFAEARCIAVACPACMTLELARSCAAYVTTVINNADVVPCVSPGAADALRREVTASAWGGELRADLRATGLHLRWRRALYPAGRILHLVPARLVPLDEAGFEVLFPERRAGQAAHAEEGAGGMGGEGGGGSGDGPDPTSRGRGRAGETDARASPAGPDDADAAARSPSPDPFSAGPALASTSPPGCLTPPPPKDLPPKTGATATNPALRAVQPREPMMLLEAVPQTMYGRIRLCRDVLSDHIIPNYLASLDSALERLPPAFHPECVARAVHAPAWDPPVEEGEGCGLPETVGVLEPLMA</sequence>
<dbReference type="KEGG" id="apro:F751_4926"/>
<evidence type="ECO:0000313" key="4">
    <source>
        <dbReference type="Proteomes" id="UP000028924"/>
    </source>
</evidence>
<dbReference type="PANTHER" id="PTHR46023:SF6">
    <property type="entry name" value="LIPASE CLASS 3 FAMILY PROTEIN"/>
    <property type="match status" value="1"/>
</dbReference>
<gene>
    <name evidence="3" type="ORF">F751_4926</name>
</gene>
<dbReference type="GeneID" id="23616317"/>
<dbReference type="Gene3D" id="3.40.50.1820">
    <property type="entry name" value="alpha/beta hydrolase"/>
    <property type="match status" value="1"/>
</dbReference>
<dbReference type="Proteomes" id="UP000028924">
    <property type="component" value="Unassembled WGS sequence"/>
</dbReference>
<dbReference type="PANTHER" id="PTHR46023">
    <property type="entry name" value="LIPASE CLASS 3 PROTEIN-LIKE"/>
    <property type="match status" value="1"/>
</dbReference>
<dbReference type="InterPro" id="IPR029058">
    <property type="entry name" value="AB_hydrolase_fold"/>
</dbReference>
<feature type="compositionally biased region" description="Gly residues" evidence="1">
    <location>
        <begin position="387"/>
        <end position="401"/>
    </location>
</feature>
<evidence type="ECO:0000256" key="1">
    <source>
        <dbReference type="SAM" id="MobiDB-lite"/>
    </source>
</evidence>
<keyword evidence="4" id="KW-1185">Reference proteome</keyword>
<dbReference type="eggNOG" id="KOG2088">
    <property type="taxonomic scope" value="Eukaryota"/>
</dbReference>
<dbReference type="InterPro" id="IPR002921">
    <property type="entry name" value="Fungal_lipase-type"/>
</dbReference>
<dbReference type="GO" id="GO:0006629">
    <property type="term" value="P:lipid metabolic process"/>
    <property type="evidence" value="ECO:0007669"/>
    <property type="project" value="InterPro"/>
</dbReference>
<organism evidence="3 4">
    <name type="scientific">Auxenochlorella protothecoides</name>
    <name type="common">Green microalga</name>
    <name type="synonym">Chlorella protothecoides</name>
    <dbReference type="NCBI Taxonomy" id="3075"/>
    <lineage>
        <taxon>Eukaryota</taxon>
        <taxon>Viridiplantae</taxon>
        <taxon>Chlorophyta</taxon>
        <taxon>core chlorophytes</taxon>
        <taxon>Trebouxiophyceae</taxon>
        <taxon>Chlorellales</taxon>
        <taxon>Chlorellaceae</taxon>
        <taxon>Auxenochlorella</taxon>
    </lineage>
</organism>
<dbReference type="SUPFAM" id="SSF53474">
    <property type="entry name" value="alpha/beta-Hydrolases"/>
    <property type="match status" value="1"/>
</dbReference>
<proteinExistence type="predicted"/>
<reference evidence="3 4" key="1">
    <citation type="journal article" date="2014" name="BMC Genomics">
        <title>Oil accumulation mechanisms of the oleaginous microalga Chlorella protothecoides revealed through its genome, transcriptomes, and proteomes.</title>
        <authorList>
            <person name="Gao C."/>
            <person name="Wang Y."/>
            <person name="Shen Y."/>
            <person name="Yan D."/>
            <person name="He X."/>
            <person name="Dai J."/>
            <person name="Wu Q."/>
        </authorList>
    </citation>
    <scope>NUCLEOTIDE SEQUENCE [LARGE SCALE GENOMIC DNA]</scope>
    <source>
        <strain evidence="3 4">0710</strain>
    </source>
</reference>
<dbReference type="AlphaFoldDB" id="A0A087SMB1"/>